<keyword evidence="2" id="KW-1185">Reference proteome</keyword>
<reference evidence="1 2" key="1">
    <citation type="submission" date="2016-10" db="EMBL/GenBank/DDBJ databases">
        <authorList>
            <person name="de Groot N.N."/>
        </authorList>
    </citation>
    <scope>NUCLEOTIDE SEQUENCE [LARGE SCALE GENOMIC DNA]</scope>
    <source>
        <strain evidence="1 2">DSM 25294</strain>
    </source>
</reference>
<dbReference type="OrthoDB" id="9813285at2"/>
<organism evidence="1 2">
    <name type="scientific">Aliiruegeria lutimaris</name>
    <dbReference type="NCBI Taxonomy" id="571298"/>
    <lineage>
        <taxon>Bacteria</taxon>
        <taxon>Pseudomonadati</taxon>
        <taxon>Pseudomonadota</taxon>
        <taxon>Alphaproteobacteria</taxon>
        <taxon>Rhodobacterales</taxon>
        <taxon>Roseobacteraceae</taxon>
        <taxon>Aliiruegeria</taxon>
    </lineage>
</organism>
<gene>
    <name evidence="1" type="ORF">SAMN04488026_11327</name>
</gene>
<dbReference type="EMBL" id="FNEK01000132">
    <property type="protein sequence ID" value="SDL92336.1"/>
    <property type="molecule type" value="Genomic_DNA"/>
</dbReference>
<dbReference type="InterPro" id="IPR009057">
    <property type="entry name" value="Homeodomain-like_sf"/>
</dbReference>
<dbReference type="RefSeq" id="WP_093164824.1">
    <property type="nucleotide sequence ID" value="NZ_FNEK01000132.1"/>
</dbReference>
<sequence>MARKRYSDEDVLKLLREIELKLADRDDVRTGCRLVGVSDATYYNWRRRFGGIGKSQLSELRGLERENARLKSSRDRGRDAAA</sequence>
<protein>
    <submittedName>
        <fullName evidence="1">Transposase</fullName>
    </submittedName>
</protein>
<dbReference type="InterPro" id="IPR002514">
    <property type="entry name" value="Transposase_8"/>
</dbReference>
<evidence type="ECO:0000313" key="2">
    <source>
        <dbReference type="Proteomes" id="UP000199382"/>
    </source>
</evidence>
<accession>A0A1G9P0G6</accession>
<dbReference type="AlphaFoldDB" id="A0A1G9P0G6"/>
<dbReference type="GO" id="GO:0003677">
    <property type="term" value="F:DNA binding"/>
    <property type="evidence" value="ECO:0007669"/>
    <property type="project" value="InterPro"/>
</dbReference>
<evidence type="ECO:0000313" key="1">
    <source>
        <dbReference type="EMBL" id="SDL92336.1"/>
    </source>
</evidence>
<name>A0A1G9P0G6_9RHOB</name>
<dbReference type="SUPFAM" id="SSF46689">
    <property type="entry name" value="Homeodomain-like"/>
    <property type="match status" value="1"/>
</dbReference>
<dbReference type="STRING" id="571298.SAMN04488026_11327"/>
<dbReference type="Proteomes" id="UP000199382">
    <property type="component" value="Unassembled WGS sequence"/>
</dbReference>
<dbReference type="GO" id="GO:0006313">
    <property type="term" value="P:DNA transposition"/>
    <property type="evidence" value="ECO:0007669"/>
    <property type="project" value="InterPro"/>
</dbReference>
<dbReference type="Pfam" id="PF01527">
    <property type="entry name" value="HTH_Tnp_1"/>
    <property type="match status" value="1"/>
</dbReference>
<proteinExistence type="predicted"/>
<dbReference type="GO" id="GO:0004803">
    <property type="term" value="F:transposase activity"/>
    <property type="evidence" value="ECO:0007669"/>
    <property type="project" value="InterPro"/>
</dbReference>